<protein>
    <submittedName>
        <fullName evidence="1">Unnamed protein product</fullName>
    </submittedName>
</protein>
<name>A0ACB5TC29_AMBMO</name>
<accession>A0ACB5TC29</accession>
<keyword evidence="2" id="KW-1185">Reference proteome</keyword>
<gene>
    <name evidence="1" type="ORF">Amon02_000728700</name>
</gene>
<organism evidence="1 2">
    <name type="scientific">Ambrosiozyma monospora</name>
    <name type="common">Yeast</name>
    <name type="synonym">Endomycopsis monosporus</name>
    <dbReference type="NCBI Taxonomy" id="43982"/>
    <lineage>
        <taxon>Eukaryota</taxon>
        <taxon>Fungi</taxon>
        <taxon>Dikarya</taxon>
        <taxon>Ascomycota</taxon>
        <taxon>Saccharomycotina</taxon>
        <taxon>Pichiomycetes</taxon>
        <taxon>Pichiales</taxon>
        <taxon>Pichiaceae</taxon>
        <taxon>Ambrosiozyma</taxon>
    </lineage>
</organism>
<dbReference type="EMBL" id="BSXS01006019">
    <property type="protein sequence ID" value="GME85011.1"/>
    <property type="molecule type" value="Genomic_DNA"/>
</dbReference>
<dbReference type="Proteomes" id="UP001165064">
    <property type="component" value="Unassembled WGS sequence"/>
</dbReference>
<sequence>MSQKQQRKQLLVTTGATVTFTKLIELILHPTFLQLISSKLQYTHLVIQYGTSSDSQQLVEKLLSQIPQISNKKISFKPDGATTQTLTFPVTTTTTTKTSQTKSTSQQSTQSRLEIKCILFDTNLVANYTSKSHLVISHAGTGSILDTLRCPGVRLLVVINSKLLDNHQLDIAEAFANMGVLKFHVPFDDDIEKKIDWQGGKKVDDVERESFSDFLKLVEDVDDCEFKKIEPAKGSVIEDVILSECN</sequence>
<evidence type="ECO:0000313" key="1">
    <source>
        <dbReference type="EMBL" id="GME85011.1"/>
    </source>
</evidence>
<comment type="caution">
    <text evidence="1">The sequence shown here is derived from an EMBL/GenBank/DDBJ whole genome shotgun (WGS) entry which is preliminary data.</text>
</comment>
<evidence type="ECO:0000313" key="2">
    <source>
        <dbReference type="Proteomes" id="UP001165064"/>
    </source>
</evidence>
<reference evidence="1" key="1">
    <citation type="submission" date="2023-04" db="EMBL/GenBank/DDBJ databases">
        <title>Ambrosiozyma monospora NBRC 10751.</title>
        <authorList>
            <person name="Ichikawa N."/>
            <person name="Sato H."/>
            <person name="Tonouchi N."/>
        </authorList>
    </citation>
    <scope>NUCLEOTIDE SEQUENCE</scope>
    <source>
        <strain evidence="1">NBRC 10751</strain>
    </source>
</reference>
<proteinExistence type="predicted"/>